<organism evidence="2">
    <name type="scientific">marine metagenome</name>
    <dbReference type="NCBI Taxonomy" id="408172"/>
    <lineage>
        <taxon>unclassified sequences</taxon>
        <taxon>metagenomes</taxon>
        <taxon>ecological metagenomes</taxon>
    </lineage>
</organism>
<dbReference type="SUPFAM" id="SSF51735">
    <property type="entry name" value="NAD(P)-binding Rossmann-fold domains"/>
    <property type="match status" value="1"/>
</dbReference>
<dbReference type="FunFam" id="3.40.50.720:FF:000084">
    <property type="entry name" value="Short-chain dehydrogenase reductase"/>
    <property type="match status" value="1"/>
</dbReference>
<dbReference type="Pfam" id="PF13561">
    <property type="entry name" value="adh_short_C2"/>
    <property type="match status" value="1"/>
</dbReference>
<evidence type="ECO:0000256" key="1">
    <source>
        <dbReference type="ARBA" id="ARBA00006484"/>
    </source>
</evidence>
<dbReference type="Gene3D" id="3.40.50.720">
    <property type="entry name" value="NAD(P)-binding Rossmann-like Domain"/>
    <property type="match status" value="1"/>
</dbReference>
<name>A0A381Q674_9ZZZZ</name>
<dbReference type="PANTHER" id="PTHR43943:SF2">
    <property type="entry name" value="DEHYDROGENASE_REDUCTASE 4"/>
    <property type="match status" value="1"/>
</dbReference>
<dbReference type="EMBL" id="UINC01001169">
    <property type="protein sequence ID" value="SUZ73123.1"/>
    <property type="molecule type" value="Genomic_DNA"/>
</dbReference>
<sequence length="253" mass="26515">MELSLDGKVAIVTGGSRGIGRGIAAAMAGAGAKVMITSRNEETCAATVEELRDSTGGDLAYVAGHVGKTEDMQRVLDGTLEAFGAIDVLVNNAATNPYAGPVIDIDLPRWEKTFATNLTTPLVWTQACWNAWMKEHGGAVINISSVGAFGTNAILGVYDLTKRALVHLTEQLAAEMGPTVRVNAVCPGLIRTDFARALWEDGRGDAIAQNLPMKRLGEPADIANTALFLASDAASWLTGHAVLVDGGQLVNIS</sequence>
<dbReference type="PANTHER" id="PTHR43943">
    <property type="entry name" value="DEHYDROGENASE/REDUCTASE (SDR FAMILY) MEMBER 4"/>
    <property type="match status" value="1"/>
</dbReference>
<dbReference type="InterPro" id="IPR002347">
    <property type="entry name" value="SDR_fam"/>
</dbReference>
<dbReference type="NCBIfam" id="NF005559">
    <property type="entry name" value="PRK07231.1"/>
    <property type="match status" value="1"/>
</dbReference>
<comment type="similarity">
    <text evidence="1">Belongs to the short-chain dehydrogenases/reductases (SDR) family.</text>
</comment>
<gene>
    <name evidence="2" type="ORF">METZ01_LOCUS25977</name>
</gene>
<evidence type="ECO:0000313" key="2">
    <source>
        <dbReference type="EMBL" id="SUZ73123.1"/>
    </source>
</evidence>
<dbReference type="InterPro" id="IPR036291">
    <property type="entry name" value="NAD(P)-bd_dom_sf"/>
</dbReference>
<accession>A0A381Q674</accession>
<dbReference type="PRINTS" id="PR00080">
    <property type="entry name" value="SDRFAMILY"/>
</dbReference>
<reference evidence="2" key="1">
    <citation type="submission" date="2018-05" db="EMBL/GenBank/DDBJ databases">
        <authorList>
            <person name="Lanie J.A."/>
            <person name="Ng W.-L."/>
            <person name="Kazmierczak K.M."/>
            <person name="Andrzejewski T.M."/>
            <person name="Davidsen T.M."/>
            <person name="Wayne K.J."/>
            <person name="Tettelin H."/>
            <person name="Glass J.I."/>
            <person name="Rusch D."/>
            <person name="Podicherti R."/>
            <person name="Tsui H.-C.T."/>
            <person name="Winkler M.E."/>
        </authorList>
    </citation>
    <scope>NUCLEOTIDE SEQUENCE</scope>
</reference>
<dbReference type="AlphaFoldDB" id="A0A381Q674"/>
<proteinExistence type="inferred from homology"/>
<dbReference type="CDD" id="cd05233">
    <property type="entry name" value="SDR_c"/>
    <property type="match status" value="1"/>
</dbReference>
<protein>
    <submittedName>
        <fullName evidence="2">Uncharacterized protein</fullName>
    </submittedName>
</protein>
<dbReference type="PRINTS" id="PR00081">
    <property type="entry name" value="GDHRDH"/>
</dbReference>